<dbReference type="Gene3D" id="3.40.50.720">
    <property type="entry name" value="NAD(P)-binding Rossmann-like Domain"/>
    <property type="match status" value="1"/>
</dbReference>
<sequence length="105" mass="10980">MLTFLITSATGCQGTSTTHPLLSQGVQVNALVQDLSFPLALELQFVSATLFKGGFEDVPDIAAAIKCVATVFLNTFPNLADPTAEMFVAAECAAGSVTSFIVYTT</sequence>
<dbReference type="AlphaFoldDB" id="A0AAD7EWJ8"/>
<keyword evidence="3" id="KW-1185">Reference proteome</keyword>
<evidence type="ECO:0000313" key="3">
    <source>
        <dbReference type="Proteomes" id="UP001218218"/>
    </source>
</evidence>
<evidence type="ECO:0000259" key="1">
    <source>
        <dbReference type="Pfam" id="PF05368"/>
    </source>
</evidence>
<evidence type="ECO:0000313" key="2">
    <source>
        <dbReference type="EMBL" id="KAJ7355276.1"/>
    </source>
</evidence>
<proteinExistence type="predicted"/>
<dbReference type="Pfam" id="PF05368">
    <property type="entry name" value="NmrA"/>
    <property type="match status" value="1"/>
</dbReference>
<dbReference type="Proteomes" id="UP001218218">
    <property type="component" value="Unassembled WGS sequence"/>
</dbReference>
<reference evidence="2" key="1">
    <citation type="submission" date="2023-03" db="EMBL/GenBank/DDBJ databases">
        <title>Massive genome expansion in bonnet fungi (Mycena s.s.) driven by repeated elements and novel gene families across ecological guilds.</title>
        <authorList>
            <consortium name="Lawrence Berkeley National Laboratory"/>
            <person name="Harder C.B."/>
            <person name="Miyauchi S."/>
            <person name="Viragh M."/>
            <person name="Kuo A."/>
            <person name="Thoen E."/>
            <person name="Andreopoulos B."/>
            <person name="Lu D."/>
            <person name="Skrede I."/>
            <person name="Drula E."/>
            <person name="Henrissat B."/>
            <person name="Morin E."/>
            <person name="Kohler A."/>
            <person name="Barry K."/>
            <person name="LaButti K."/>
            <person name="Morin E."/>
            <person name="Salamov A."/>
            <person name="Lipzen A."/>
            <person name="Mereny Z."/>
            <person name="Hegedus B."/>
            <person name="Baldrian P."/>
            <person name="Stursova M."/>
            <person name="Weitz H."/>
            <person name="Taylor A."/>
            <person name="Grigoriev I.V."/>
            <person name="Nagy L.G."/>
            <person name="Martin F."/>
            <person name="Kauserud H."/>
        </authorList>
    </citation>
    <scope>NUCLEOTIDE SEQUENCE</scope>
    <source>
        <strain evidence="2">CBHHK002</strain>
    </source>
</reference>
<accession>A0AAD7EWJ8</accession>
<feature type="domain" description="NmrA-like" evidence="1">
    <location>
        <begin position="4"/>
        <end position="101"/>
    </location>
</feature>
<organism evidence="2 3">
    <name type="scientific">Mycena albidolilacea</name>
    <dbReference type="NCBI Taxonomy" id="1033008"/>
    <lineage>
        <taxon>Eukaryota</taxon>
        <taxon>Fungi</taxon>
        <taxon>Dikarya</taxon>
        <taxon>Basidiomycota</taxon>
        <taxon>Agaricomycotina</taxon>
        <taxon>Agaricomycetes</taxon>
        <taxon>Agaricomycetidae</taxon>
        <taxon>Agaricales</taxon>
        <taxon>Marasmiineae</taxon>
        <taxon>Mycenaceae</taxon>
        <taxon>Mycena</taxon>
    </lineage>
</organism>
<dbReference type="EMBL" id="JARIHO010000009">
    <property type="protein sequence ID" value="KAJ7355276.1"/>
    <property type="molecule type" value="Genomic_DNA"/>
</dbReference>
<name>A0AAD7EWJ8_9AGAR</name>
<gene>
    <name evidence="2" type="ORF">DFH08DRAFT_689850</name>
</gene>
<dbReference type="InterPro" id="IPR008030">
    <property type="entry name" value="NmrA-like"/>
</dbReference>
<comment type="caution">
    <text evidence="2">The sequence shown here is derived from an EMBL/GenBank/DDBJ whole genome shotgun (WGS) entry which is preliminary data.</text>
</comment>
<protein>
    <recommendedName>
        <fullName evidence="1">NmrA-like domain-containing protein</fullName>
    </recommendedName>
</protein>
<dbReference type="InterPro" id="IPR036291">
    <property type="entry name" value="NAD(P)-bd_dom_sf"/>
</dbReference>
<dbReference type="SUPFAM" id="SSF51735">
    <property type="entry name" value="NAD(P)-binding Rossmann-fold domains"/>
    <property type="match status" value="1"/>
</dbReference>